<dbReference type="Proteomes" id="UP000055060">
    <property type="component" value="Unassembled WGS sequence"/>
</dbReference>
<gene>
    <name evidence="1" type="ORF">LARV_03114</name>
</gene>
<dbReference type="STRING" id="360412.LARV_03114"/>
<evidence type="ECO:0000313" key="1">
    <source>
        <dbReference type="EMBL" id="GAP15330.1"/>
    </source>
</evidence>
<protein>
    <submittedName>
        <fullName evidence="1">Haloacid dehalogenase superfamily, subfamily IA, variant 3</fullName>
    </submittedName>
</protein>
<dbReference type="PANTHER" id="PTHR43611:SF3">
    <property type="entry name" value="FLAVIN MONONUCLEOTIDE HYDROLASE 1, CHLOROPLATIC"/>
    <property type="match status" value="1"/>
</dbReference>
<reference evidence="1" key="1">
    <citation type="submission" date="2015-07" db="EMBL/GenBank/DDBJ databases">
        <title>Draft Genome Sequences of Anaerolinea thermolimosa IMO-1, Bellilinea caldifistulae GOMI-1, Leptolinea tardivitalis YMTK-2, Levilinea saccharolytica KIBI-1,Longilinea arvoryzae KOME-1, Previously Described as Members of the Anaerolineaceae (Chloroflexi).</title>
        <authorList>
            <person name="Sekiguchi Y."/>
            <person name="Ohashi A."/>
            <person name="Matsuura N."/>
            <person name="Tourlousse M.D."/>
        </authorList>
    </citation>
    <scope>NUCLEOTIDE SEQUENCE [LARGE SCALE GENOMIC DNA]</scope>
    <source>
        <strain evidence="1">KOME-1</strain>
    </source>
</reference>
<dbReference type="NCBIfam" id="TIGR01509">
    <property type="entry name" value="HAD-SF-IA-v3"/>
    <property type="match status" value="1"/>
</dbReference>
<keyword evidence="2" id="KW-1185">Reference proteome</keyword>
<name>A0A0S7BM84_9CHLR</name>
<dbReference type="AlphaFoldDB" id="A0A0S7BM84"/>
<dbReference type="CDD" id="cd02603">
    <property type="entry name" value="HAD_sEH-N_like"/>
    <property type="match status" value="1"/>
</dbReference>
<dbReference type="NCBIfam" id="TIGR01549">
    <property type="entry name" value="HAD-SF-IA-v1"/>
    <property type="match status" value="1"/>
</dbReference>
<proteinExistence type="predicted"/>
<dbReference type="PANTHER" id="PTHR43611">
    <property type="entry name" value="ALPHA-D-GLUCOSE 1-PHOSPHATE PHOSPHATASE"/>
    <property type="match status" value="1"/>
</dbReference>
<dbReference type="InterPro" id="IPR023214">
    <property type="entry name" value="HAD_sf"/>
</dbReference>
<dbReference type="Pfam" id="PF00702">
    <property type="entry name" value="Hydrolase"/>
    <property type="match status" value="1"/>
</dbReference>
<organism evidence="1">
    <name type="scientific">Longilinea arvoryzae</name>
    <dbReference type="NCBI Taxonomy" id="360412"/>
    <lineage>
        <taxon>Bacteria</taxon>
        <taxon>Bacillati</taxon>
        <taxon>Chloroflexota</taxon>
        <taxon>Anaerolineae</taxon>
        <taxon>Anaerolineales</taxon>
        <taxon>Anaerolineaceae</taxon>
        <taxon>Longilinea</taxon>
    </lineage>
</organism>
<dbReference type="InterPro" id="IPR036412">
    <property type="entry name" value="HAD-like_sf"/>
</dbReference>
<dbReference type="SUPFAM" id="SSF56784">
    <property type="entry name" value="HAD-like"/>
    <property type="match status" value="1"/>
</dbReference>
<dbReference type="SFLD" id="SFLDG01129">
    <property type="entry name" value="C1.5:_HAD__Beta-PGM__Phosphata"/>
    <property type="match status" value="1"/>
</dbReference>
<dbReference type="SFLD" id="SFLDS00003">
    <property type="entry name" value="Haloacid_Dehalogenase"/>
    <property type="match status" value="1"/>
</dbReference>
<sequence length="209" mass="23585">MAELNYTIRAVIFDLGGVLLRTIDAQPRLDLARRYGISREDLEQLVFGSEISRQAETGTVGPEAVWRNVQDTLRIADEDLNAFKDAFWAGDRLDEDILAFVGSLRGNFRTVLLSNSWSDMRKTVARRFGHLDAFEMQVFSAEVGKRKPGTEIFQYVLDLLGADPEEAVFVDDFSENVQAARKLGMHSIQFKNARQIRKEVSDLLGLDIA</sequence>
<evidence type="ECO:0000313" key="2">
    <source>
        <dbReference type="Proteomes" id="UP000055060"/>
    </source>
</evidence>
<dbReference type="InterPro" id="IPR006439">
    <property type="entry name" value="HAD-SF_hydro_IA"/>
</dbReference>
<dbReference type="EMBL" id="DF967972">
    <property type="protein sequence ID" value="GAP15330.1"/>
    <property type="molecule type" value="Genomic_DNA"/>
</dbReference>
<dbReference type="Gene3D" id="3.40.50.1000">
    <property type="entry name" value="HAD superfamily/HAD-like"/>
    <property type="match status" value="1"/>
</dbReference>
<accession>A0A0S7BM84</accession>